<dbReference type="AlphaFoldDB" id="A0A1U8KXL7"/>
<reference evidence="3" key="1">
    <citation type="journal article" date="2020" name="Nat. Genet.">
        <title>Genomic diversifications of five Gossypium allopolyploid species and their impact on cotton improvement.</title>
        <authorList>
            <person name="Chen Z.J."/>
            <person name="Sreedasyam A."/>
            <person name="Ando A."/>
            <person name="Song Q."/>
            <person name="De Santiago L.M."/>
            <person name="Hulse-Kemp A.M."/>
            <person name="Ding M."/>
            <person name="Ye W."/>
            <person name="Kirkbride R.C."/>
            <person name="Jenkins J."/>
            <person name="Plott C."/>
            <person name="Lovell J."/>
            <person name="Lin Y.M."/>
            <person name="Vaughn R."/>
            <person name="Liu B."/>
            <person name="Simpson S."/>
            <person name="Scheffler B.E."/>
            <person name="Wen L."/>
            <person name="Saski C.A."/>
            <person name="Grover C.E."/>
            <person name="Hu G."/>
            <person name="Conover J.L."/>
            <person name="Carlson J.W."/>
            <person name="Shu S."/>
            <person name="Boston L.B."/>
            <person name="Williams M."/>
            <person name="Peterson D.G."/>
            <person name="McGee K."/>
            <person name="Jones D.C."/>
            <person name="Wendel J.F."/>
            <person name="Stelly D.M."/>
            <person name="Grimwood J."/>
            <person name="Schmutz J."/>
        </authorList>
    </citation>
    <scope>NUCLEOTIDE SEQUENCE [LARGE SCALE GENOMIC DNA]</scope>
    <source>
        <strain evidence="3">cv. TM-1</strain>
    </source>
</reference>
<proteinExistence type="predicted"/>
<accession>A0A1U8KXL7</accession>
<dbReference type="KEGG" id="ghi:107920366"/>
<dbReference type="GeneID" id="107920366"/>
<feature type="domain" description="Retrovirus-related Pol polyprotein from transposon TNT 1-94-like beta-barrel" evidence="2">
    <location>
        <begin position="150"/>
        <end position="228"/>
    </location>
</feature>
<evidence type="ECO:0000259" key="2">
    <source>
        <dbReference type="Pfam" id="PF22936"/>
    </source>
</evidence>
<evidence type="ECO:0000256" key="1">
    <source>
        <dbReference type="SAM" id="MobiDB-lite"/>
    </source>
</evidence>
<feature type="compositionally biased region" description="Low complexity" evidence="1">
    <location>
        <begin position="54"/>
        <end position="65"/>
    </location>
</feature>
<feature type="compositionally biased region" description="Basic and acidic residues" evidence="1">
    <location>
        <begin position="40"/>
        <end position="49"/>
    </location>
</feature>
<evidence type="ECO:0000313" key="3">
    <source>
        <dbReference type="Proteomes" id="UP000818029"/>
    </source>
</evidence>
<organism evidence="3 4">
    <name type="scientific">Gossypium hirsutum</name>
    <name type="common">Upland cotton</name>
    <name type="synonym">Gossypium mexicanum</name>
    <dbReference type="NCBI Taxonomy" id="3635"/>
    <lineage>
        <taxon>Eukaryota</taxon>
        <taxon>Viridiplantae</taxon>
        <taxon>Streptophyta</taxon>
        <taxon>Embryophyta</taxon>
        <taxon>Tracheophyta</taxon>
        <taxon>Spermatophyta</taxon>
        <taxon>Magnoliopsida</taxon>
        <taxon>eudicotyledons</taxon>
        <taxon>Gunneridae</taxon>
        <taxon>Pentapetalae</taxon>
        <taxon>rosids</taxon>
        <taxon>malvids</taxon>
        <taxon>Malvales</taxon>
        <taxon>Malvaceae</taxon>
        <taxon>Malvoideae</taxon>
        <taxon>Gossypium</taxon>
    </lineage>
</organism>
<feature type="region of interest" description="Disordered" evidence="1">
    <location>
        <begin position="40"/>
        <end position="79"/>
    </location>
</feature>
<gene>
    <name evidence="4" type="primary">LOC107920366</name>
</gene>
<feature type="compositionally biased region" description="Basic residues" evidence="1">
    <location>
        <begin position="66"/>
        <end position="75"/>
    </location>
</feature>
<dbReference type="Pfam" id="PF22936">
    <property type="entry name" value="Pol_BBD"/>
    <property type="match status" value="1"/>
</dbReference>
<sequence length="248" mass="28046">MNEEETVKQYSDKIMAVVNNIRLLGEQFSEARIMEKEQRRASRMEEHQEGAFQAKAKAASSTSSYKGKKYWRSRPKPNAARRGDQLYRYCKRPGYPEAKYWVCKEISRPGQNQSQHKNVETQVAEDSSDHEEQVFTVTCLAGQNKGSKWWLLDGGCTNHMSSVSTIFKTLDRSYKTKVKVGNGQFIKAEGKGDVLICICTGDKVITYVLPVPEIDRNLLSIAQLLGKGTHLCSRARSAKLLFQIDQAS</sequence>
<keyword evidence="3" id="KW-1185">Reference proteome</keyword>
<reference evidence="4" key="2">
    <citation type="submission" date="2025-08" db="UniProtKB">
        <authorList>
            <consortium name="RefSeq"/>
        </authorList>
    </citation>
    <scope>IDENTIFICATION</scope>
</reference>
<dbReference type="RefSeq" id="XP_016705539.1">
    <property type="nucleotide sequence ID" value="XM_016850050.1"/>
</dbReference>
<name>A0A1U8KXL7_GOSHI</name>
<evidence type="ECO:0000313" key="4">
    <source>
        <dbReference type="RefSeq" id="XP_016705539.1"/>
    </source>
</evidence>
<dbReference type="PaxDb" id="3635-A0A1U8KXL7"/>
<dbReference type="Proteomes" id="UP000818029">
    <property type="component" value="Chromosome A12"/>
</dbReference>
<protein>
    <recommendedName>
        <fullName evidence="2">Retrovirus-related Pol polyprotein from transposon TNT 1-94-like beta-barrel domain-containing protein</fullName>
    </recommendedName>
</protein>
<dbReference type="InterPro" id="IPR054722">
    <property type="entry name" value="PolX-like_BBD"/>
</dbReference>